<dbReference type="EMBL" id="MFRA01000005">
    <property type="protein sequence ID" value="OGH92855.1"/>
    <property type="molecule type" value="Genomic_DNA"/>
</dbReference>
<evidence type="ECO:0000313" key="3">
    <source>
        <dbReference type="Proteomes" id="UP000176634"/>
    </source>
</evidence>
<evidence type="ECO:0000313" key="2">
    <source>
        <dbReference type="EMBL" id="OGH92855.1"/>
    </source>
</evidence>
<dbReference type="Proteomes" id="UP000176634">
    <property type="component" value="Unassembled WGS sequence"/>
</dbReference>
<comment type="caution">
    <text evidence="2">The sequence shown here is derived from an EMBL/GenBank/DDBJ whole genome shotgun (WGS) entry which is preliminary data.</text>
</comment>
<evidence type="ECO:0000259" key="1">
    <source>
        <dbReference type="Pfam" id="PF00535"/>
    </source>
</evidence>
<dbReference type="PANTHER" id="PTHR43630:SF2">
    <property type="entry name" value="GLYCOSYLTRANSFERASE"/>
    <property type="match status" value="1"/>
</dbReference>
<dbReference type="Pfam" id="PF00535">
    <property type="entry name" value="Glycos_transf_2"/>
    <property type="match status" value="1"/>
</dbReference>
<name>A0A1F6P9I8_9BACT</name>
<accession>A0A1F6P9I8</accession>
<dbReference type="SUPFAM" id="SSF53448">
    <property type="entry name" value="Nucleotide-diphospho-sugar transferases"/>
    <property type="match status" value="1"/>
</dbReference>
<feature type="domain" description="Glycosyltransferase 2-like" evidence="1">
    <location>
        <begin position="10"/>
        <end position="129"/>
    </location>
</feature>
<organism evidence="2 3">
    <name type="scientific">Candidatus Magasanikbacteria bacterium RIFOXYD1_FULL_40_23</name>
    <dbReference type="NCBI Taxonomy" id="1798705"/>
    <lineage>
        <taxon>Bacteria</taxon>
        <taxon>Candidatus Magasanikiibacteriota</taxon>
    </lineage>
</organism>
<reference evidence="2 3" key="1">
    <citation type="journal article" date="2016" name="Nat. Commun.">
        <title>Thousands of microbial genomes shed light on interconnected biogeochemical processes in an aquifer system.</title>
        <authorList>
            <person name="Anantharaman K."/>
            <person name="Brown C.T."/>
            <person name="Hug L.A."/>
            <person name="Sharon I."/>
            <person name="Castelle C.J."/>
            <person name="Probst A.J."/>
            <person name="Thomas B.C."/>
            <person name="Singh A."/>
            <person name="Wilkins M.J."/>
            <person name="Karaoz U."/>
            <person name="Brodie E.L."/>
            <person name="Williams K.H."/>
            <person name="Hubbard S.S."/>
            <person name="Banfield J.F."/>
        </authorList>
    </citation>
    <scope>NUCLEOTIDE SEQUENCE [LARGE SCALE GENOMIC DNA]</scope>
</reference>
<dbReference type="PANTHER" id="PTHR43630">
    <property type="entry name" value="POLY-BETA-1,6-N-ACETYL-D-GLUCOSAMINE SYNTHASE"/>
    <property type="match status" value="1"/>
</dbReference>
<gene>
    <name evidence="2" type="ORF">A2563_04280</name>
</gene>
<dbReference type="STRING" id="1798705.A2563_04280"/>
<sequence length="261" mass="30416">MASITAHCLVKNEENFVYYTIKSVVNFVDTIMVFDTGSTDKTVEIIKDLVKEYPNKIIFEEKGVADGKRHTELRQEMLDRTKTEWFMVLDGDEVWTKRVMEEALGVIKSKSTVEAILAPFYLCVGDIYHRTFRKGPMKMLGRQDFFYPRFIKIVNGVHWSGDYNQDTLLTGDKKVFCADNNSVILQEKYWHMTHLKRSSQDDNDYSSGGNRRIKRRLSYFIIGRKINEPAPEVFAGKEAELKMPYPISFINFFKLLFKISI</sequence>
<dbReference type="InterPro" id="IPR029044">
    <property type="entry name" value="Nucleotide-diphossugar_trans"/>
</dbReference>
<dbReference type="AlphaFoldDB" id="A0A1F6P9I8"/>
<protein>
    <recommendedName>
        <fullName evidence="1">Glycosyltransferase 2-like domain-containing protein</fullName>
    </recommendedName>
</protein>
<proteinExistence type="predicted"/>
<dbReference type="InterPro" id="IPR001173">
    <property type="entry name" value="Glyco_trans_2-like"/>
</dbReference>
<dbReference type="Gene3D" id="3.90.550.10">
    <property type="entry name" value="Spore Coat Polysaccharide Biosynthesis Protein SpsA, Chain A"/>
    <property type="match status" value="1"/>
</dbReference>